<evidence type="ECO:0000313" key="3">
    <source>
        <dbReference type="Proteomes" id="UP001372526"/>
    </source>
</evidence>
<dbReference type="Pfam" id="PF02129">
    <property type="entry name" value="Peptidase_S15"/>
    <property type="match status" value="1"/>
</dbReference>
<evidence type="ECO:0000259" key="1">
    <source>
        <dbReference type="Pfam" id="PF02129"/>
    </source>
</evidence>
<sequence length="331" mass="37575">MKRILLVLGIVILGAVGWIFYQNSYDMKQEEVTIQTKKNTLHGALALPKEKEKPGLIIFVHGDGPVNVTYDDGYLPLWEELAKKGYASLAWDKPGIGKSTGDWLDQSMENRANEVIEVIQWAKKNLDIDPKKIGLWGASQGGWVVPKVANASDDVSFSILVSPAINWIEQGKYYTEKSMASAGATKEEINQRMKNNEKVLELLLKNSNYEDYQNLTNDKGDISKERWNFIKKNVNSDATKDLSETKKPVKLIVGGRDENVDIKNTMEVYKKEIRKELLSVSYLPEANHSMLKPQYVNSEFGLLMKSIFDPRGLFDDEYVKSVSEFVNKMNR</sequence>
<dbReference type="SUPFAM" id="SSF53474">
    <property type="entry name" value="alpha/beta-Hydrolases"/>
    <property type="match status" value="1"/>
</dbReference>
<dbReference type="InterPro" id="IPR000383">
    <property type="entry name" value="Xaa-Pro-like_dom"/>
</dbReference>
<keyword evidence="3" id="KW-1185">Reference proteome</keyword>
<dbReference type="GO" id="GO:0016787">
    <property type="term" value="F:hydrolase activity"/>
    <property type="evidence" value="ECO:0007669"/>
    <property type="project" value="UniProtKB-KW"/>
</dbReference>
<dbReference type="EMBL" id="JBAWSX010000001">
    <property type="protein sequence ID" value="MEI4799827.1"/>
    <property type="molecule type" value="Genomic_DNA"/>
</dbReference>
<proteinExistence type="predicted"/>
<evidence type="ECO:0000313" key="2">
    <source>
        <dbReference type="EMBL" id="MEI4799827.1"/>
    </source>
</evidence>
<keyword evidence="2" id="KW-0378">Hydrolase</keyword>
<name>A0ABU8FAV7_9BACI</name>
<dbReference type="PANTHER" id="PTHR43265:SF1">
    <property type="entry name" value="ESTERASE ESTD"/>
    <property type="match status" value="1"/>
</dbReference>
<dbReference type="InterPro" id="IPR053145">
    <property type="entry name" value="AB_hydrolase_Est10"/>
</dbReference>
<dbReference type="Proteomes" id="UP001372526">
    <property type="component" value="Unassembled WGS sequence"/>
</dbReference>
<dbReference type="Gene3D" id="3.40.50.1820">
    <property type="entry name" value="alpha/beta hydrolase"/>
    <property type="match status" value="1"/>
</dbReference>
<dbReference type="PANTHER" id="PTHR43265">
    <property type="entry name" value="ESTERASE ESTD"/>
    <property type="match status" value="1"/>
</dbReference>
<dbReference type="InterPro" id="IPR029058">
    <property type="entry name" value="AB_hydrolase_fold"/>
</dbReference>
<feature type="domain" description="Xaa-Pro dipeptidyl-peptidase-like" evidence="1">
    <location>
        <begin position="44"/>
        <end position="271"/>
    </location>
</feature>
<protein>
    <submittedName>
        <fullName evidence="2">CocE/NonD family hydrolase</fullName>
    </submittedName>
</protein>
<comment type="caution">
    <text evidence="2">The sequence shown here is derived from an EMBL/GenBank/DDBJ whole genome shotgun (WGS) entry which is preliminary data.</text>
</comment>
<organism evidence="2 3">
    <name type="scientific">Bacillus bruguierae</name>
    <dbReference type="NCBI Taxonomy" id="3127667"/>
    <lineage>
        <taxon>Bacteria</taxon>
        <taxon>Bacillati</taxon>
        <taxon>Bacillota</taxon>
        <taxon>Bacilli</taxon>
        <taxon>Bacillales</taxon>
        <taxon>Bacillaceae</taxon>
        <taxon>Bacillus</taxon>
    </lineage>
</organism>
<gene>
    <name evidence="2" type="ORF">WAZ07_00555</name>
</gene>
<dbReference type="RefSeq" id="WP_336470906.1">
    <property type="nucleotide sequence ID" value="NZ_JBAWSX010000001.1"/>
</dbReference>
<reference evidence="2 3" key="1">
    <citation type="submission" date="2024-01" db="EMBL/GenBank/DDBJ databases">
        <title>Seven novel Bacillus-like species.</title>
        <authorList>
            <person name="Liu G."/>
        </authorList>
    </citation>
    <scope>NUCLEOTIDE SEQUENCE [LARGE SCALE GENOMIC DNA]</scope>
    <source>
        <strain evidence="2 3">FJAT-51639</strain>
    </source>
</reference>
<accession>A0ABU8FAV7</accession>